<comment type="caution">
    <text evidence="1">The sequence shown here is derived from an EMBL/GenBank/DDBJ whole genome shotgun (WGS) entry which is preliminary data.</text>
</comment>
<name>A0AAV5S7C8_9BILA</name>
<dbReference type="EMBL" id="BTSX01000001">
    <property type="protein sequence ID" value="GMS78821.1"/>
    <property type="molecule type" value="Genomic_DNA"/>
</dbReference>
<evidence type="ECO:0000313" key="1">
    <source>
        <dbReference type="EMBL" id="GMS78821.1"/>
    </source>
</evidence>
<sequence>MYFGNLVTASSFDDVWLHEAYSSLIPGLHTRPPRPGFASLHESPVRKPRSFVNTISSNIHFVDLTISYQK</sequence>
<evidence type="ECO:0000313" key="2">
    <source>
        <dbReference type="Proteomes" id="UP001432027"/>
    </source>
</evidence>
<organism evidence="1 2">
    <name type="scientific">Pristionchus entomophagus</name>
    <dbReference type="NCBI Taxonomy" id="358040"/>
    <lineage>
        <taxon>Eukaryota</taxon>
        <taxon>Metazoa</taxon>
        <taxon>Ecdysozoa</taxon>
        <taxon>Nematoda</taxon>
        <taxon>Chromadorea</taxon>
        <taxon>Rhabditida</taxon>
        <taxon>Rhabditina</taxon>
        <taxon>Diplogasteromorpha</taxon>
        <taxon>Diplogasteroidea</taxon>
        <taxon>Neodiplogasteridae</taxon>
        <taxon>Pristionchus</taxon>
    </lineage>
</organism>
<dbReference type="AlphaFoldDB" id="A0AAV5S7C8"/>
<protein>
    <submittedName>
        <fullName evidence="1">Uncharacterized protein</fullName>
    </submittedName>
</protein>
<keyword evidence="2" id="KW-1185">Reference proteome</keyword>
<dbReference type="Proteomes" id="UP001432027">
    <property type="component" value="Unassembled WGS sequence"/>
</dbReference>
<reference evidence="1" key="1">
    <citation type="submission" date="2023-10" db="EMBL/GenBank/DDBJ databases">
        <title>Genome assembly of Pristionchus species.</title>
        <authorList>
            <person name="Yoshida K."/>
            <person name="Sommer R.J."/>
        </authorList>
    </citation>
    <scope>NUCLEOTIDE SEQUENCE</scope>
    <source>
        <strain evidence="1">RS0144</strain>
    </source>
</reference>
<accession>A0AAV5S7C8</accession>
<proteinExistence type="predicted"/>
<gene>
    <name evidence="1" type="ORF">PENTCL1PPCAC_996</name>
</gene>
<feature type="non-terminal residue" evidence="1">
    <location>
        <position position="70"/>
    </location>
</feature>